<evidence type="ECO:0000256" key="14">
    <source>
        <dbReference type="ARBA" id="ARBA00042865"/>
    </source>
</evidence>
<evidence type="ECO:0000256" key="4">
    <source>
        <dbReference type="ARBA" id="ARBA00022679"/>
    </source>
</evidence>
<dbReference type="GO" id="GO:0046872">
    <property type="term" value="F:metal ion binding"/>
    <property type="evidence" value="ECO:0007669"/>
    <property type="project" value="UniProtKB-KW"/>
</dbReference>
<dbReference type="GO" id="GO:0015012">
    <property type="term" value="P:heparan sulfate proteoglycan biosynthetic process"/>
    <property type="evidence" value="ECO:0007669"/>
    <property type="project" value="TreeGrafter"/>
</dbReference>
<keyword evidence="13" id="KW-0325">Glycoprotein</keyword>
<dbReference type="EMBL" id="FWXD01000027">
    <property type="protein sequence ID" value="SMC28986.1"/>
    <property type="molecule type" value="Genomic_DNA"/>
</dbReference>
<dbReference type="InterPro" id="IPR043538">
    <property type="entry name" value="XYLT"/>
</dbReference>
<dbReference type="AlphaFoldDB" id="A0A1W1XYJ3"/>
<evidence type="ECO:0000256" key="1">
    <source>
        <dbReference type="ARBA" id="ARBA00004323"/>
    </source>
</evidence>
<evidence type="ECO:0000313" key="15">
    <source>
        <dbReference type="EMBL" id="SMC28986.1"/>
    </source>
</evidence>
<evidence type="ECO:0000256" key="5">
    <source>
        <dbReference type="ARBA" id="ARBA00022692"/>
    </source>
</evidence>
<dbReference type="GO" id="GO:0050650">
    <property type="term" value="P:chondroitin sulfate proteoglycan biosynthetic process"/>
    <property type="evidence" value="ECO:0007669"/>
    <property type="project" value="TreeGrafter"/>
</dbReference>
<evidence type="ECO:0000256" key="6">
    <source>
        <dbReference type="ARBA" id="ARBA00022723"/>
    </source>
</evidence>
<proteinExistence type="predicted"/>
<keyword evidence="12" id="KW-1015">Disulfide bond</keyword>
<evidence type="ECO:0000256" key="11">
    <source>
        <dbReference type="ARBA" id="ARBA00023136"/>
    </source>
</evidence>
<dbReference type="PANTHER" id="PTHR46025">
    <property type="entry name" value="XYLOSYLTRANSFERASE OXT"/>
    <property type="match status" value="1"/>
</dbReference>
<dbReference type="PANTHER" id="PTHR46025:SF3">
    <property type="entry name" value="XYLOSYLTRANSFERASE OXT"/>
    <property type="match status" value="1"/>
</dbReference>
<dbReference type="STRING" id="1121001.SAMN02745857_03526"/>
<organism evidence="15 16">
    <name type="scientific">Andreprevotia lacus DSM 23236</name>
    <dbReference type="NCBI Taxonomy" id="1121001"/>
    <lineage>
        <taxon>Bacteria</taxon>
        <taxon>Pseudomonadati</taxon>
        <taxon>Pseudomonadota</taxon>
        <taxon>Betaproteobacteria</taxon>
        <taxon>Neisseriales</taxon>
        <taxon>Chitinibacteraceae</taxon>
        <taxon>Andreprevotia</taxon>
    </lineage>
</organism>
<keyword evidence="3" id="KW-0328">Glycosyltransferase</keyword>
<evidence type="ECO:0000256" key="9">
    <source>
        <dbReference type="ARBA" id="ARBA00022989"/>
    </source>
</evidence>
<gene>
    <name evidence="15" type="ORF">SAMN02745857_03526</name>
</gene>
<dbReference type="InterPro" id="IPR003406">
    <property type="entry name" value="Glyco_trans_14"/>
</dbReference>
<keyword evidence="4" id="KW-0808">Transferase</keyword>
<dbReference type="RefSeq" id="WP_176217002.1">
    <property type="nucleotide sequence ID" value="NZ_FWXD01000027.1"/>
</dbReference>
<dbReference type="Pfam" id="PF02485">
    <property type="entry name" value="Branch"/>
    <property type="match status" value="1"/>
</dbReference>
<evidence type="ECO:0000256" key="2">
    <source>
        <dbReference type="ARBA" id="ARBA00004648"/>
    </source>
</evidence>
<keyword evidence="8" id="KW-0735">Signal-anchor</keyword>
<name>A0A1W1XYJ3_9NEIS</name>
<keyword evidence="5" id="KW-0812">Transmembrane</keyword>
<dbReference type="GO" id="GO:0030158">
    <property type="term" value="F:protein xylosyltransferase activity"/>
    <property type="evidence" value="ECO:0007669"/>
    <property type="project" value="InterPro"/>
</dbReference>
<evidence type="ECO:0000256" key="7">
    <source>
        <dbReference type="ARBA" id="ARBA00022824"/>
    </source>
</evidence>
<protein>
    <recommendedName>
        <fullName evidence="14">Peptide O-xylosyltransferase</fullName>
    </recommendedName>
</protein>
<comment type="subcellular location">
    <subcellularLocation>
        <location evidence="2">Endoplasmic reticulum membrane</location>
        <topology evidence="2">Single-pass type II membrane protein</topology>
    </subcellularLocation>
    <subcellularLocation>
        <location evidence="1">Golgi apparatus membrane</location>
        <topology evidence="1">Single-pass type II membrane protein</topology>
    </subcellularLocation>
</comment>
<keyword evidence="10" id="KW-0333">Golgi apparatus</keyword>
<sequence>MRIAYLILAHDQPAQLGRLVARLLAPGVSFHLHIDANTPDGKFAAMQAAMPADADVCFVARQRCRWGGFSLVAATLALLESALARDADWLVLLSGQDYPLKSHAAIVARLAADDVAAHIDSRSAAEFDVRYRWQAWHFEFFNRHPFNRVWQKLQRVANKLGLVRRLPAPLREMRAGSQWWCMRADAARAVQAFVAANPQVIRFFRTTLVPDEAFFQTVLAHALRADQIQTDNLRYLQWQPGAWSPRTFDDGDLPALQASPALFARKFAPDGELSARLDAALASAGASR</sequence>
<keyword evidence="16" id="KW-1185">Reference proteome</keyword>
<reference evidence="15 16" key="1">
    <citation type="submission" date="2017-04" db="EMBL/GenBank/DDBJ databases">
        <authorList>
            <person name="Afonso C.L."/>
            <person name="Miller P.J."/>
            <person name="Scott M.A."/>
            <person name="Spackman E."/>
            <person name="Goraichik I."/>
            <person name="Dimitrov K.M."/>
            <person name="Suarez D.L."/>
            <person name="Swayne D.E."/>
        </authorList>
    </citation>
    <scope>NUCLEOTIDE SEQUENCE [LARGE SCALE GENOMIC DNA]</scope>
    <source>
        <strain evidence="15 16">DSM 23236</strain>
    </source>
</reference>
<evidence type="ECO:0000256" key="10">
    <source>
        <dbReference type="ARBA" id="ARBA00023034"/>
    </source>
</evidence>
<dbReference type="Proteomes" id="UP000192761">
    <property type="component" value="Unassembled WGS sequence"/>
</dbReference>
<accession>A0A1W1XYJ3</accession>
<evidence type="ECO:0000313" key="16">
    <source>
        <dbReference type="Proteomes" id="UP000192761"/>
    </source>
</evidence>
<evidence type="ECO:0000256" key="8">
    <source>
        <dbReference type="ARBA" id="ARBA00022968"/>
    </source>
</evidence>
<keyword evidence="7" id="KW-0256">Endoplasmic reticulum</keyword>
<evidence type="ECO:0000256" key="13">
    <source>
        <dbReference type="ARBA" id="ARBA00023180"/>
    </source>
</evidence>
<evidence type="ECO:0000256" key="3">
    <source>
        <dbReference type="ARBA" id="ARBA00022676"/>
    </source>
</evidence>
<keyword evidence="11" id="KW-0472">Membrane</keyword>
<keyword evidence="6" id="KW-0479">Metal-binding</keyword>
<keyword evidence="9" id="KW-1133">Transmembrane helix</keyword>
<evidence type="ECO:0000256" key="12">
    <source>
        <dbReference type="ARBA" id="ARBA00023157"/>
    </source>
</evidence>
<dbReference type="GO" id="GO:0016020">
    <property type="term" value="C:membrane"/>
    <property type="evidence" value="ECO:0007669"/>
    <property type="project" value="InterPro"/>
</dbReference>